<dbReference type="AlphaFoldDB" id="A0A3B0U266"/>
<sequence>MGVGLSQYFGLFQPKKIKLSRRAGQRSCGSNKDRTIRKCRGLGVRASILGINIPF</sequence>
<protein>
    <submittedName>
        <fullName evidence="1">Uncharacterized protein</fullName>
    </submittedName>
</protein>
<organism evidence="1">
    <name type="scientific">hydrothermal vent metagenome</name>
    <dbReference type="NCBI Taxonomy" id="652676"/>
    <lineage>
        <taxon>unclassified sequences</taxon>
        <taxon>metagenomes</taxon>
        <taxon>ecological metagenomes</taxon>
    </lineage>
</organism>
<gene>
    <name evidence="1" type="ORF">MNBD_ALPHA11-2131</name>
</gene>
<dbReference type="EMBL" id="UOEQ01000295">
    <property type="protein sequence ID" value="VAW20692.1"/>
    <property type="molecule type" value="Genomic_DNA"/>
</dbReference>
<accession>A0A3B0U266</accession>
<evidence type="ECO:0000313" key="1">
    <source>
        <dbReference type="EMBL" id="VAW20692.1"/>
    </source>
</evidence>
<name>A0A3B0U266_9ZZZZ</name>
<proteinExistence type="predicted"/>
<reference evidence="1" key="1">
    <citation type="submission" date="2018-06" db="EMBL/GenBank/DDBJ databases">
        <authorList>
            <person name="Zhirakovskaya E."/>
        </authorList>
    </citation>
    <scope>NUCLEOTIDE SEQUENCE</scope>
</reference>